<accession>A0A4Z1BZB2</accession>
<evidence type="ECO:0000313" key="8">
    <source>
        <dbReference type="Proteomes" id="UP000297972"/>
    </source>
</evidence>
<feature type="signal peptide" evidence="5">
    <location>
        <begin position="1"/>
        <end position="18"/>
    </location>
</feature>
<gene>
    <name evidence="7" type="ORF">E4L95_23065</name>
</gene>
<name>A0A4Z1BZB2_9RHOB</name>
<organism evidence="7 8">
    <name type="scientific">Paracoccus liaowanqingii</name>
    <dbReference type="NCBI Taxonomy" id="2560053"/>
    <lineage>
        <taxon>Bacteria</taxon>
        <taxon>Pseudomonadati</taxon>
        <taxon>Pseudomonadota</taxon>
        <taxon>Alphaproteobacteria</taxon>
        <taxon>Rhodobacterales</taxon>
        <taxon>Paracoccaceae</taxon>
        <taxon>Paracoccus</taxon>
    </lineage>
</organism>
<feature type="chain" id="PRO_5021423641" description="Cytochrome c domain-containing protein" evidence="5">
    <location>
        <begin position="19"/>
        <end position="76"/>
    </location>
</feature>
<sequence length="76" mass="7392">MRRAAILWMSMLAGPVAAQDGSVQDGAAVFHRAEGLTAHLGRPDGPVLPQGTLTCAGCHGADGAGGTEGGSAAAPP</sequence>
<dbReference type="GO" id="GO:0020037">
    <property type="term" value="F:heme binding"/>
    <property type="evidence" value="ECO:0007669"/>
    <property type="project" value="InterPro"/>
</dbReference>
<reference evidence="7 8" key="1">
    <citation type="submission" date="2019-03" db="EMBL/GenBank/DDBJ databases">
        <authorList>
            <person name="Li J."/>
        </authorList>
    </citation>
    <scope>NUCLEOTIDE SEQUENCE [LARGE SCALE GENOMIC DNA]</scope>
    <source>
        <strain evidence="7 8">3058</strain>
    </source>
</reference>
<evidence type="ECO:0000256" key="2">
    <source>
        <dbReference type="ARBA" id="ARBA00022723"/>
    </source>
</evidence>
<keyword evidence="5" id="KW-0732">Signal</keyword>
<feature type="domain" description="Cytochrome c" evidence="6">
    <location>
        <begin position="21"/>
        <end position="76"/>
    </location>
</feature>
<evidence type="ECO:0000256" key="5">
    <source>
        <dbReference type="SAM" id="SignalP"/>
    </source>
</evidence>
<dbReference type="GO" id="GO:0046872">
    <property type="term" value="F:metal ion binding"/>
    <property type="evidence" value="ECO:0007669"/>
    <property type="project" value="UniProtKB-KW"/>
</dbReference>
<dbReference type="InterPro" id="IPR009056">
    <property type="entry name" value="Cyt_c-like_dom"/>
</dbReference>
<dbReference type="GO" id="GO:0009055">
    <property type="term" value="F:electron transfer activity"/>
    <property type="evidence" value="ECO:0007669"/>
    <property type="project" value="InterPro"/>
</dbReference>
<evidence type="ECO:0000256" key="1">
    <source>
        <dbReference type="ARBA" id="ARBA00022617"/>
    </source>
</evidence>
<keyword evidence="3 4" id="KW-0408">Iron</keyword>
<keyword evidence="8" id="KW-1185">Reference proteome</keyword>
<dbReference type="AlphaFoldDB" id="A0A4Z1BZB2"/>
<dbReference type="PROSITE" id="PS51007">
    <property type="entry name" value="CYTC"/>
    <property type="match status" value="1"/>
</dbReference>
<comment type="caution">
    <text evidence="7">The sequence shown here is derived from an EMBL/GenBank/DDBJ whole genome shotgun (WGS) entry which is preliminary data.</text>
</comment>
<dbReference type="Proteomes" id="UP000297972">
    <property type="component" value="Unassembled WGS sequence"/>
</dbReference>
<dbReference type="InterPro" id="IPR036909">
    <property type="entry name" value="Cyt_c-like_dom_sf"/>
</dbReference>
<protein>
    <recommendedName>
        <fullName evidence="6">Cytochrome c domain-containing protein</fullName>
    </recommendedName>
</protein>
<evidence type="ECO:0000256" key="4">
    <source>
        <dbReference type="PROSITE-ProRule" id="PRU00433"/>
    </source>
</evidence>
<dbReference type="RefSeq" id="WP_205966119.1">
    <property type="nucleotide sequence ID" value="NZ_SRPG01000565.1"/>
</dbReference>
<evidence type="ECO:0000259" key="6">
    <source>
        <dbReference type="PROSITE" id="PS51007"/>
    </source>
</evidence>
<dbReference type="EMBL" id="SRPG01000565">
    <property type="protein sequence ID" value="TGN36889.1"/>
    <property type="molecule type" value="Genomic_DNA"/>
</dbReference>
<evidence type="ECO:0000313" key="7">
    <source>
        <dbReference type="EMBL" id="TGN36889.1"/>
    </source>
</evidence>
<dbReference type="SUPFAM" id="SSF46626">
    <property type="entry name" value="Cytochrome c"/>
    <property type="match status" value="1"/>
</dbReference>
<evidence type="ECO:0000256" key="3">
    <source>
        <dbReference type="ARBA" id="ARBA00023004"/>
    </source>
</evidence>
<keyword evidence="2 4" id="KW-0479">Metal-binding</keyword>
<proteinExistence type="predicted"/>
<feature type="non-terminal residue" evidence="7">
    <location>
        <position position="76"/>
    </location>
</feature>
<keyword evidence="1 4" id="KW-0349">Heme</keyword>